<dbReference type="EMBL" id="CADCWM010000437">
    <property type="protein sequence ID" value="CAA9558748.1"/>
    <property type="molecule type" value="Genomic_DNA"/>
</dbReference>
<gene>
    <name evidence="3" type="ORF">AVDCRST_MAG88-1318</name>
</gene>
<dbReference type="InterPro" id="IPR000917">
    <property type="entry name" value="Sulfatase_N"/>
</dbReference>
<sequence>MNIVLIALDTQRADHLGCYGYPKRTSPFIDSIARRGVLFERCYAPNIPTHPSFTTMLTGKEAITHDIVNIGGGVPIAEGVRLLPEILKEHGWTTAAVDSMGRHFSRGFDEYVTYQWDRSVPHILRKAETVTEKALPVIARLRGQSQPFFLFLHYWDPHTPYLPPPPYDRKFYPRDRDPYDPNNHSMDEAWSWEPFKWYFHSWIPGVTDAEYVNALYDGETAYMDRHLRPVFKALEPIRDDTLVILTADHGEILNEQLGYYDHHGLYEGNIHVPLILSWPGKLPAGRRVPGFVQNLDLAPTLLELAGIPDRDGMEGLSLLSTVFGLRESNYDELYFSESTWEVKRAIRTSRWKFIDSIEPDPHGRPMQELFDLEADPREGRNVIEQHPEVALDLAARLEAWVARRLAETGRSVDPVRQQRRSSFQNGKPIPGEVVGPGATPLRQRKGGLAADIPAPGALKVPNEVRDAEAGVPLHGYVKAHGRD</sequence>
<organism evidence="3">
    <name type="scientific">uncultured Thermomicrobiales bacterium</name>
    <dbReference type="NCBI Taxonomy" id="1645740"/>
    <lineage>
        <taxon>Bacteria</taxon>
        <taxon>Pseudomonadati</taxon>
        <taxon>Thermomicrobiota</taxon>
        <taxon>Thermomicrobia</taxon>
        <taxon>Thermomicrobiales</taxon>
        <taxon>environmental samples</taxon>
    </lineage>
</organism>
<feature type="region of interest" description="Disordered" evidence="1">
    <location>
        <begin position="412"/>
        <end position="455"/>
    </location>
</feature>
<evidence type="ECO:0000256" key="1">
    <source>
        <dbReference type="SAM" id="MobiDB-lite"/>
    </source>
</evidence>
<dbReference type="InterPro" id="IPR017850">
    <property type="entry name" value="Alkaline_phosphatase_core_sf"/>
</dbReference>
<dbReference type="AlphaFoldDB" id="A0A6J4UTL0"/>
<dbReference type="InterPro" id="IPR052701">
    <property type="entry name" value="GAG_Ulvan_Degrading_Sulfatases"/>
</dbReference>
<dbReference type="SUPFAM" id="SSF53649">
    <property type="entry name" value="Alkaline phosphatase-like"/>
    <property type="match status" value="1"/>
</dbReference>
<dbReference type="CDD" id="cd16148">
    <property type="entry name" value="sulfatase_like"/>
    <property type="match status" value="1"/>
</dbReference>
<feature type="domain" description="Sulfatase N-terminal" evidence="2">
    <location>
        <begin position="2"/>
        <end position="307"/>
    </location>
</feature>
<proteinExistence type="predicted"/>
<accession>A0A6J4UTL0</accession>
<evidence type="ECO:0000259" key="2">
    <source>
        <dbReference type="Pfam" id="PF00884"/>
    </source>
</evidence>
<reference evidence="3" key="1">
    <citation type="submission" date="2020-02" db="EMBL/GenBank/DDBJ databases">
        <authorList>
            <person name="Meier V. D."/>
        </authorList>
    </citation>
    <scope>NUCLEOTIDE SEQUENCE</scope>
    <source>
        <strain evidence="3">AVDCRST_MAG88</strain>
    </source>
</reference>
<name>A0A6J4UTL0_9BACT</name>
<protein>
    <submittedName>
        <fullName evidence="3">Sulfatase</fullName>
    </submittedName>
</protein>
<dbReference type="Gene3D" id="3.40.720.10">
    <property type="entry name" value="Alkaline Phosphatase, subunit A"/>
    <property type="match status" value="1"/>
</dbReference>
<dbReference type="PANTHER" id="PTHR43751:SF3">
    <property type="entry name" value="SULFATASE N-TERMINAL DOMAIN-CONTAINING PROTEIN"/>
    <property type="match status" value="1"/>
</dbReference>
<dbReference type="PANTHER" id="PTHR43751">
    <property type="entry name" value="SULFATASE"/>
    <property type="match status" value="1"/>
</dbReference>
<dbReference type="Pfam" id="PF00884">
    <property type="entry name" value="Sulfatase"/>
    <property type="match status" value="1"/>
</dbReference>
<evidence type="ECO:0000313" key="3">
    <source>
        <dbReference type="EMBL" id="CAA9558748.1"/>
    </source>
</evidence>